<dbReference type="FunFam" id="3.30.930.10:FF:000038">
    <property type="entry name" value="Aspartate--tRNA ligase"/>
    <property type="match status" value="1"/>
</dbReference>
<dbReference type="InterPro" id="IPR004364">
    <property type="entry name" value="Aa-tRNA-synt_II"/>
</dbReference>
<dbReference type="Pfam" id="PF01336">
    <property type="entry name" value="tRNA_anti-codon"/>
    <property type="match status" value="1"/>
</dbReference>
<dbReference type="GO" id="GO:0004815">
    <property type="term" value="F:aspartate-tRNA ligase activity"/>
    <property type="evidence" value="ECO:0007669"/>
    <property type="project" value="UniProtKB-UniRule"/>
</dbReference>
<dbReference type="Gene3D" id="3.30.930.10">
    <property type="entry name" value="Bira Bifunctional Protein, Domain 2"/>
    <property type="match status" value="1"/>
</dbReference>
<dbReference type="GO" id="GO:0003723">
    <property type="term" value="F:RNA binding"/>
    <property type="evidence" value="ECO:0007669"/>
    <property type="project" value="TreeGrafter"/>
</dbReference>
<keyword evidence="3 10" id="KW-0963">Cytoplasm</keyword>
<comment type="similarity">
    <text evidence="2 10">Belongs to the class-II aminoacyl-tRNA synthetase family. Type 2 subfamily.</text>
</comment>
<evidence type="ECO:0000256" key="7">
    <source>
        <dbReference type="ARBA" id="ARBA00022842"/>
    </source>
</evidence>
<dbReference type="OrthoDB" id="5908at2157"/>
<evidence type="ECO:0000259" key="11">
    <source>
        <dbReference type="PROSITE" id="PS50862"/>
    </source>
</evidence>
<sequence length="430" mass="48190">MRIPIQEVTPDLEKATIAGWVHEERDLGGLAFFLIRDRTGIMQVTVPKKKVPEAVLHAIKEVSRESVVRVTGIIKATEKAPGGRELVPESFEILAKAASPLPLDVAEKVPAEIDTRLDARFLDVRRPRIASIFQIRSRVMEATHSFLFNEGFINITTPKVVAAATEGGTELFPIAYFEKEAFLGQSPQLYKQMMMAGGCEKVFEIGPIFRAEEHNTVRHLNEATSIDVEVSFADHEDVMQLLERLMRTVYQAVADDCADQLAHLGVTDPAIPDTTLPRLPYAEAIEIAARKSEDPIAYGDDLGTASERIIGEEMGAHYFITEWPTAIRPYYAMPNERDPSICNAFDLMHPRMELSSGAQRCHIHDQLVEQIRSKGLSPEGFEFYLKPFRYGMPPHAGWGLGAERLVMTMCGLQNIREAVLFPRDRHRVTP</sequence>
<evidence type="ECO:0000256" key="2">
    <source>
        <dbReference type="ARBA" id="ARBA00005312"/>
    </source>
</evidence>
<feature type="binding site" evidence="10">
    <location>
        <position position="353"/>
    </location>
    <ligand>
        <name>Mg(2+)</name>
        <dbReference type="ChEBI" id="CHEBI:18420"/>
        <label>2</label>
    </ligand>
</feature>
<feature type="domain" description="Aminoacyl-transfer RNA synthetases class-II family profile" evidence="11">
    <location>
        <begin position="133"/>
        <end position="430"/>
    </location>
</feature>
<dbReference type="GO" id="GO:0005524">
    <property type="term" value="F:ATP binding"/>
    <property type="evidence" value="ECO:0007669"/>
    <property type="project" value="UniProtKB-UniRule"/>
</dbReference>
<dbReference type="GO" id="GO:0006422">
    <property type="term" value="P:aspartyl-tRNA aminoacylation"/>
    <property type="evidence" value="ECO:0007669"/>
    <property type="project" value="UniProtKB-UniRule"/>
</dbReference>
<dbReference type="Pfam" id="PF00152">
    <property type="entry name" value="tRNA-synt_2"/>
    <property type="match status" value="1"/>
</dbReference>
<dbReference type="GO" id="GO:0005829">
    <property type="term" value="C:cytosol"/>
    <property type="evidence" value="ECO:0007669"/>
    <property type="project" value="TreeGrafter"/>
</dbReference>
<accession>A0A8J7W973</accession>
<gene>
    <name evidence="12" type="primary">aspC</name>
    <name evidence="10" type="synonym">aspS</name>
    <name evidence="12" type="ORF">RJ53_05325</name>
</gene>
<feature type="binding site" evidence="10">
    <location>
        <begin position="401"/>
        <end position="404"/>
    </location>
    <ligand>
        <name>ATP</name>
        <dbReference type="ChEBI" id="CHEBI:30616"/>
    </ligand>
</feature>
<evidence type="ECO:0000256" key="8">
    <source>
        <dbReference type="ARBA" id="ARBA00022917"/>
    </source>
</evidence>
<feature type="binding site" evidence="10">
    <location>
        <position position="166"/>
    </location>
    <ligand>
        <name>L-aspartate</name>
        <dbReference type="ChEBI" id="CHEBI:29991"/>
    </ligand>
</feature>
<keyword evidence="13" id="KW-1185">Reference proteome</keyword>
<feature type="region of interest" description="Aspartate" evidence="10">
    <location>
        <begin position="188"/>
        <end position="191"/>
    </location>
</feature>
<evidence type="ECO:0000313" key="12">
    <source>
        <dbReference type="EMBL" id="MBR1368955.1"/>
    </source>
</evidence>
<comment type="cofactor">
    <cofactor evidence="10">
        <name>Mg(2+)</name>
        <dbReference type="ChEBI" id="CHEBI:18420"/>
    </cofactor>
    <text evidence="10">Binds 3 Mg(2+) cations per subunit. The strongest magnesium site (Mg1) is bound to the beta- and gamma-phosphates of ATP and four water molecules complete its coordination sphere.</text>
</comment>
<dbReference type="InterPro" id="IPR045864">
    <property type="entry name" value="aa-tRNA-synth_II/BPL/LPL"/>
</dbReference>
<proteinExistence type="inferred from homology"/>
<dbReference type="CDD" id="cd00776">
    <property type="entry name" value="AsxRS_core"/>
    <property type="match status" value="1"/>
</dbReference>
<reference evidence="12" key="1">
    <citation type="submission" date="2014-12" db="EMBL/GenBank/DDBJ databases">
        <authorList>
            <person name="Huang H.-H."/>
            <person name="Chen S.-C."/>
            <person name="Lai M.-C."/>
        </authorList>
    </citation>
    <scope>NUCLEOTIDE SEQUENCE</scope>
    <source>
        <strain evidence="12">K1F9705b</strain>
    </source>
</reference>
<feature type="binding site" evidence="10">
    <location>
        <position position="356"/>
    </location>
    <ligand>
        <name>L-aspartate</name>
        <dbReference type="ChEBI" id="CHEBI:29991"/>
    </ligand>
</feature>
<dbReference type="PANTHER" id="PTHR43450">
    <property type="entry name" value="ASPARTYL-TRNA SYNTHETASE"/>
    <property type="match status" value="1"/>
</dbReference>
<dbReference type="InterPro" id="IPR004523">
    <property type="entry name" value="Asp-tRNA_synthase_2"/>
</dbReference>
<keyword evidence="4 10" id="KW-0436">Ligase</keyword>
<feature type="site" description="Important for tRNA non-discrimination" evidence="10">
    <location>
        <position position="81"/>
    </location>
</feature>
<dbReference type="HAMAP" id="MF_02075">
    <property type="entry name" value="Asp_tRNA_synth_type2"/>
    <property type="match status" value="1"/>
</dbReference>
<feature type="binding site" evidence="10">
    <location>
        <position position="210"/>
    </location>
    <ligand>
        <name>L-aspartate</name>
        <dbReference type="ChEBI" id="CHEBI:29991"/>
    </ligand>
</feature>
<keyword evidence="5 10" id="KW-0547">Nucleotide-binding</keyword>
<evidence type="ECO:0000256" key="5">
    <source>
        <dbReference type="ARBA" id="ARBA00022741"/>
    </source>
</evidence>
<keyword evidence="10" id="KW-0479">Metal-binding</keyword>
<feature type="binding site" evidence="10">
    <location>
        <position position="353"/>
    </location>
    <ligand>
        <name>ATP</name>
        <dbReference type="ChEBI" id="CHEBI:30616"/>
    </ligand>
</feature>
<keyword evidence="7 10" id="KW-0460">Magnesium</keyword>
<keyword evidence="9 10" id="KW-0030">Aminoacyl-tRNA synthetase</keyword>
<dbReference type="Proteomes" id="UP000730161">
    <property type="component" value="Unassembled WGS sequence"/>
</dbReference>
<dbReference type="PRINTS" id="PR01042">
    <property type="entry name" value="TRNASYNTHASP"/>
</dbReference>
<dbReference type="NCBIfam" id="TIGR00458">
    <property type="entry name" value="aspS_nondisc"/>
    <property type="match status" value="1"/>
</dbReference>
<feature type="binding site" evidence="10">
    <location>
        <position position="353"/>
    </location>
    <ligand>
        <name>Mg(2+)</name>
        <dbReference type="ChEBI" id="CHEBI:18420"/>
        <label>3</label>
    </ligand>
</feature>
<keyword evidence="8 10" id="KW-0648">Protein biosynthesis</keyword>
<comment type="function">
    <text evidence="10">Aspartyl-tRNA synthetase with relaxed tRNA specificity since it is able to aspartylate not only its cognate tRNA(Asp) but also tRNA(Asn). Reaction proceeds in two steps: L-aspartate is first activated by ATP to form Asp-AMP and then transferred to the acceptor end of tRNA(Asp/Asn).</text>
</comment>
<evidence type="ECO:0000256" key="10">
    <source>
        <dbReference type="HAMAP-Rule" id="MF_02075"/>
    </source>
</evidence>
<name>A0A8J7W973_9EURY</name>
<dbReference type="SUPFAM" id="SSF50249">
    <property type="entry name" value="Nucleic acid-binding proteins"/>
    <property type="match status" value="1"/>
</dbReference>
<dbReference type="InterPro" id="IPR006195">
    <property type="entry name" value="aa-tRNA-synth_II"/>
</dbReference>
<dbReference type="GO" id="GO:0017101">
    <property type="term" value="C:aminoacyl-tRNA synthetase multienzyme complex"/>
    <property type="evidence" value="ECO:0007669"/>
    <property type="project" value="TreeGrafter"/>
</dbReference>
<dbReference type="AlphaFoldDB" id="A0A8J7W973"/>
<dbReference type="Gene3D" id="2.40.50.140">
    <property type="entry name" value="Nucleic acid-binding proteins"/>
    <property type="match status" value="1"/>
</dbReference>
<evidence type="ECO:0000256" key="9">
    <source>
        <dbReference type="ARBA" id="ARBA00023146"/>
    </source>
</evidence>
<comment type="subunit">
    <text evidence="10">Homodimer.</text>
</comment>
<comment type="subcellular location">
    <subcellularLocation>
        <location evidence="1 10">Cytoplasm</location>
    </subcellularLocation>
</comment>
<comment type="caution">
    <text evidence="12">The sequence shown here is derived from an EMBL/GenBank/DDBJ whole genome shotgun (WGS) entry which is preliminary data.</text>
</comment>
<feature type="binding site" evidence="10">
    <location>
        <begin position="210"/>
        <end position="212"/>
    </location>
    <ligand>
        <name>ATP</name>
        <dbReference type="ChEBI" id="CHEBI:30616"/>
    </ligand>
</feature>
<dbReference type="InterPro" id="IPR012340">
    <property type="entry name" value="NA-bd_OB-fold"/>
</dbReference>
<dbReference type="GO" id="GO:0050560">
    <property type="term" value="F:aspartate-tRNA(Asn) ligase activity"/>
    <property type="evidence" value="ECO:0007669"/>
    <property type="project" value="UniProtKB-EC"/>
</dbReference>
<dbReference type="NCBIfam" id="NF003483">
    <property type="entry name" value="PRK05159.1"/>
    <property type="match status" value="1"/>
</dbReference>
<dbReference type="PANTHER" id="PTHR43450:SF1">
    <property type="entry name" value="ASPARTATE--TRNA LIGASE, CYTOPLASMIC"/>
    <property type="match status" value="1"/>
</dbReference>
<feature type="binding site" evidence="10">
    <location>
        <position position="356"/>
    </location>
    <ligand>
        <name>Mg(2+)</name>
        <dbReference type="ChEBI" id="CHEBI:18420"/>
        <label>2</label>
    </ligand>
</feature>
<dbReference type="RefSeq" id="WP_211530614.1">
    <property type="nucleotide sequence ID" value="NZ_JWHL01000006.1"/>
</dbReference>
<comment type="catalytic activity">
    <reaction evidence="10">
        <text>tRNA(Asx) + L-aspartate + ATP = L-aspartyl-tRNA(Asx) + AMP + diphosphate</text>
        <dbReference type="Rhea" id="RHEA:18349"/>
        <dbReference type="Rhea" id="RHEA-COMP:9710"/>
        <dbReference type="Rhea" id="RHEA-COMP:9711"/>
        <dbReference type="ChEBI" id="CHEBI:29991"/>
        <dbReference type="ChEBI" id="CHEBI:30616"/>
        <dbReference type="ChEBI" id="CHEBI:33019"/>
        <dbReference type="ChEBI" id="CHEBI:78442"/>
        <dbReference type="ChEBI" id="CHEBI:78516"/>
        <dbReference type="ChEBI" id="CHEBI:456215"/>
        <dbReference type="EC" id="6.1.1.23"/>
    </reaction>
</comment>
<feature type="binding site" evidence="10">
    <location>
        <position position="360"/>
    </location>
    <ligand>
        <name>L-aspartate</name>
        <dbReference type="ChEBI" id="CHEBI:29991"/>
    </ligand>
</feature>
<protein>
    <recommendedName>
        <fullName evidence="10">Aspartate--tRNA(Asp/Asn) ligase</fullName>
        <ecNumber evidence="10">6.1.1.23</ecNumber>
    </recommendedName>
    <alternativeName>
        <fullName evidence="10">Aspartyl-tRNA synthetase</fullName>
        <shortName evidence="10">AspRS</shortName>
    </alternativeName>
    <alternativeName>
        <fullName evidence="10">Non-discriminating aspartyl-tRNA synthetase</fullName>
        <shortName evidence="10">ND-AspRS</shortName>
    </alternativeName>
</protein>
<dbReference type="InterPro" id="IPR002312">
    <property type="entry name" value="Asp/Asn-tRNA-synth_IIb"/>
</dbReference>
<dbReference type="EMBL" id="JWHL01000006">
    <property type="protein sequence ID" value="MBR1368955.1"/>
    <property type="molecule type" value="Genomic_DNA"/>
</dbReference>
<evidence type="ECO:0000256" key="4">
    <source>
        <dbReference type="ARBA" id="ARBA00022598"/>
    </source>
</evidence>
<evidence type="ECO:0000313" key="13">
    <source>
        <dbReference type="Proteomes" id="UP000730161"/>
    </source>
</evidence>
<feature type="binding site" evidence="10">
    <location>
        <begin position="218"/>
        <end position="220"/>
    </location>
    <ligand>
        <name>ATP</name>
        <dbReference type="ChEBI" id="CHEBI:30616"/>
    </ligand>
</feature>
<keyword evidence="6 10" id="KW-0067">ATP-binding</keyword>
<dbReference type="InterPro" id="IPR004365">
    <property type="entry name" value="NA-bd_OB_tRNA"/>
</dbReference>
<evidence type="ECO:0000256" key="1">
    <source>
        <dbReference type="ARBA" id="ARBA00004496"/>
    </source>
</evidence>
<dbReference type="PROSITE" id="PS50862">
    <property type="entry name" value="AA_TRNA_LIGASE_II"/>
    <property type="match status" value="1"/>
</dbReference>
<comment type="caution">
    <text evidence="10">Lacks conserved residue(s) required for the propagation of feature annotation.</text>
</comment>
<evidence type="ECO:0000256" key="6">
    <source>
        <dbReference type="ARBA" id="ARBA00022840"/>
    </source>
</evidence>
<dbReference type="SUPFAM" id="SSF55681">
    <property type="entry name" value="Class II aaRS and biotin synthetases"/>
    <property type="match status" value="1"/>
</dbReference>
<dbReference type="EC" id="6.1.1.23" evidence="10"/>
<evidence type="ECO:0000256" key="3">
    <source>
        <dbReference type="ARBA" id="ARBA00022490"/>
    </source>
</evidence>
<dbReference type="GO" id="GO:0000287">
    <property type="term" value="F:magnesium ion binding"/>
    <property type="evidence" value="ECO:0007669"/>
    <property type="project" value="UniProtKB-UniRule"/>
</dbReference>
<organism evidence="12 13">
    <name type="scientific">Methanocalculus chunghsingensis</name>
    <dbReference type="NCBI Taxonomy" id="156457"/>
    <lineage>
        <taxon>Archaea</taxon>
        <taxon>Methanobacteriati</taxon>
        <taxon>Methanobacteriota</taxon>
        <taxon>Stenosarchaea group</taxon>
        <taxon>Methanomicrobia</taxon>
        <taxon>Methanomicrobiales</taxon>
        <taxon>Methanocalculaceae</taxon>
        <taxon>Methanocalculus</taxon>
    </lineage>
</organism>